<dbReference type="GO" id="GO:0042802">
    <property type="term" value="F:identical protein binding"/>
    <property type="evidence" value="ECO:0007669"/>
    <property type="project" value="InterPro"/>
</dbReference>
<keyword evidence="1" id="KW-0802">TPR repeat</keyword>
<dbReference type="PANTHER" id="PTHR10098">
    <property type="entry name" value="RAPSYN-RELATED"/>
    <property type="match status" value="1"/>
</dbReference>
<evidence type="ECO:0000259" key="3">
    <source>
        <dbReference type="Pfam" id="PF12862"/>
    </source>
</evidence>
<dbReference type="InterPro" id="IPR024983">
    <property type="entry name" value="CHAT_dom"/>
</dbReference>
<evidence type="ECO:0000259" key="2">
    <source>
        <dbReference type="Pfam" id="PF12770"/>
    </source>
</evidence>
<feature type="repeat" description="TPR" evidence="1">
    <location>
        <begin position="272"/>
        <end position="305"/>
    </location>
</feature>
<dbReference type="Pfam" id="PF13424">
    <property type="entry name" value="TPR_12"/>
    <property type="match status" value="4"/>
</dbReference>
<feature type="repeat" description="TPR" evidence="1">
    <location>
        <begin position="312"/>
        <end position="345"/>
    </location>
</feature>
<dbReference type="InterPro" id="IPR011990">
    <property type="entry name" value="TPR-like_helical_dom_sf"/>
</dbReference>
<dbReference type="InterPro" id="IPR026000">
    <property type="entry name" value="Apc5_dom"/>
</dbReference>
<dbReference type="PROSITE" id="PS50293">
    <property type="entry name" value="TPR_REGION"/>
    <property type="match status" value="2"/>
</dbReference>
<dbReference type="Pfam" id="PF12770">
    <property type="entry name" value="CHAT"/>
    <property type="match status" value="1"/>
</dbReference>
<dbReference type="PROSITE" id="PS50005">
    <property type="entry name" value="TPR"/>
    <property type="match status" value="5"/>
</dbReference>
<dbReference type="PANTHER" id="PTHR10098:SF108">
    <property type="entry name" value="TETRATRICOPEPTIDE REPEAT PROTEIN 28"/>
    <property type="match status" value="1"/>
</dbReference>
<dbReference type="Pfam" id="PF07721">
    <property type="entry name" value="TPR_4"/>
    <property type="match status" value="1"/>
</dbReference>
<dbReference type="SMART" id="SM00028">
    <property type="entry name" value="TPR"/>
    <property type="match status" value="9"/>
</dbReference>
<name>A0A2N9M772_9BACT</name>
<organism evidence="4 5">
    <name type="scientific">Candidatus Sulfuritelmatomonas gaucii</name>
    <dbReference type="NCBI Taxonomy" id="2043161"/>
    <lineage>
        <taxon>Bacteria</taxon>
        <taxon>Pseudomonadati</taxon>
        <taxon>Acidobacteriota</taxon>
        <taxon>Terriglobia</taxon>
        <taxon>Terriglobales</taxon>
        <taxon>Acidobacteriaceae</taxon>
        <taxon>Candidatus Sulfuritelmatomonas</taxon>
    </lineage>
</organism>
<dbReference type="Gene3D" id="1.25.40.10">
    <property type="entry name" value="Tetratricopeptide repeat domain"/>
    <property type="match status" value="3"/>
</dbReference>
<feature type="repeat" description="TPR" evidence="1">
    <location>
        <begin position="112"/>
        <end position="145"/>
    </location>
</feature>
<proteinExistence type="predicted"/>
<dbReference type="InterPro" id="IPR011717">
    <property type="entry name" value="TPR-4"/>
</dbReference>
<protein>
    <submittedName>
        <fullName evidence="4">Putative TPR repeat family protein</fullName>
    </submittedName>
</protein>
<accession>A0A2N9M772</accession>
<dbReference type="OrthoDB" id="100963at2"/>
<evidence type="ECO:0000256" key="1">
    <source>
        <dbReference type="PROSITE-ProRule" id="PRU00339"/>
    </source>
</evidence>
<evidence type="ECO:0000313" key="5">
    <source>
        <dbReference type="Proteomes" id="UP000239735"/>
    </source>
</evidence>
<dbReference type="Pfam" id="PF13181">
    <property type="entry name" value="TPR_8"/>
    <property type="match status" value="1"/>
</dbReference>
<dbReference type="Pfam" id="PF12862">
    <property type="entry name" value="ANAPC5"/>
    <property type="match status" value="1"/>
</dbReference>
<evidence type="ECO:0000313" key="4">
    <source>
        <dbReference type="EMBL" id="SPE31336.1"/>
    </source>
</evidence>
<reference evidence="5" key="1">
    <citation type="submission" date="2018-02" db="EMBL/GenBank/DDBJ databases">
        <authorList>
            <person name="Hausmann B."/>
        </authorList>
    </citation>
    <scope>NUCLEOTIDE SEQUENCE [LARGE SCALE GENOMIC DNA]</scope>
    <source>
        <strain evidence="5">Peat soil MAG SbA5</strain>
    </source>
</reference>
<feature type="repeat" description="TPR" evidence="1">
    <location>
        <begin position="232"/>
        <end position="265"/>
    </location>
</feature>
<dbReference type="SUPFAM" id="SSF48452">
    <property type="entry name" value="TPR-like"/>
    <property type="match status" value="3"/>
</dbReference>
<dbReference type="EMBL" id="OKRB01000150">
    <property type="protein sequence ID" value="SPE31336.1"/>
    <property type="molecule type" value="Genomic_DNA"/>
</dbReference>
<dbReference type="InterPro" id="IPR019734">
    <property type="entry name" value="TPR_rpt"/>
</dbReference>
<dbReference type="AlphaFoldDB" id="A0A2N9M772"/>
<feature type="domain" description="Anaphase-promoting complex subunit 5" evidence="3">
    <location>
        <begin position="33"/>
        <end position="69"/>
    </location>
</feature>
<gene>
    <name evidence="4" type="ORF">SBA5_880004</name>
</gene>
<sequence>MTGIVGQWKTAQQLQQKALAFARKVGDRDLEATALLRLGVATAALGSVDDARQDAEQAIKIFHEIGDQEGEANTCAAMATGYKNLKDNEKALEFGTQALALYRETGDRRNQNEALRGIGLVYLALGQPRKALENFNEALSLARENGDRESEMRSLTGVGAVYLLTGENKRLPDVYMQAFDISRALGEEEDEAHALSHLGNAYYELGDLKKALDYYNQALPLFKHQGDVGDQADMLNNLGNVYTALGQGEKALDFYDQATPLYLQAKDTDGGAGALNNVGLVYMTLSDNEKAIEYFNRALSLYREIGNKYGTVKVLTNIGFAYVRLKEWQTALEYLNQAGPLEKEIDDHVNEAYSLTVTGYAYAGLGEKQKALEALNEALPIGRQAGSPAMEALTLDEMGAVYDELGQNGKAQEYLKQALPIAADVGSPLLQSMILNDLMISLKAAKPAMAIFYGKLGVNLLQQMRSNIQGLDKGVKGGFLISKEDFYHGLADLLIAQGRLPEAQQVLDLLKQQEYSDYTRGESADTMSPLALTPAEQKAQDDYQKSTVQIVALGDEWAELRKISQRSAEQEARYKQLSDQIEVANQGLSDYYKRLYTLFGVSGDANKQLAAVSGHVNELNQALAKMPHTVALYTMVGKDRTRIIVITGSARVARESPITEQDLNKKIAAFDQVLRNPSSDPRPAAQELYKILIGPVKKDLDLAHAETLVWSLDGALRYVPMAALFDGKSYVVENYNTVTITPVSIPHLGEKPDFSNLSAAAMGISHKYEADLPELKAVVGELDEVVKDPQVQGANGVLPGTILLDNSFTEKAMEDQLSAQHAVVHIASHFVFKPGDDRESYLLLAGKDDPSKGFHLTVAEFNDNPNLALNDTELLTLSACETGMSGTASNGREVDGLGTTALGKGAKAVISTLWEVDDASTGALMADFYKRWAGSDGKVMKVEALREAQLDLLHGKVTPQSEASGRGVSAVENESGKQAGSVGYAHPYYWAPFVLMGNWR</sequence>
<feature type="repeat" description="TPR" evidence="1">
    <location>
        <begin position="192"/>
        <end position="225"/>
    </location>
</feature>
<feature type="domain" description="CHAT" evidence="2">
    <location>
        <begin position="683"/>
        <end position="998"/>
    </location>
</feature>
<dbReference type="Proteomes" id="UP000239735">
    <property type="component" value="Unassembled WGS sequence"/>
</dbReference>